<accession>A0A285U1L7</accession>
<dbReference type="Proteomes" id="UP000219068">
    <property type="component" value="Unassembled WGS sequence"/>
</dbReference>
<proteinExistence type="predicted"/>
<dbReference type="RefSeq" id="WP_097053618.1">
    <property type="nucleotide sequence ID" value="NZ_OBMM01000009.1"/>
</dbReference>
<gene>
    <name evidence="1" type="ORF">SAMN05428964_10959</name>
</gene>
<dbReference type="AlphaFoldDB" id="A0A285U1L7"/>
<protein>
    <submittedName>
        <fullName evidence="1">Uncharacterized protein</fullName>
    </submittedName>
</protein>
<evidence type="ECO:0000313" key="1">
    <source>
        <dbReference type="EMBL" id="SOC30484.1"/>
    </source>
</evidence>
<organism evidence="1 2">
    <name type="scientific">Thalassospira xiamenensis</name>
    <dbReference type="NCBI Taxonomy" id="220697"/>
    <lineage>
        <taxon>Bacteria</taxon>
        <taxon>Pseudomonadati</taxon>
        <taxon>Pseudomonadota</taxon>
        <taxon>Alphaproteobacteria</taxon>
        <taxon>Rhodospirillales</taxon>
        <taxon>Thalassospiraceae</taxon>
        <taxon>Thalassospira</taxon>
    </lineage>
</organism>
<evidence type="ECO:0000313" key="2">
    <source>
        <dbReference type="Proteomes" id="UP000219068"/>
    </source>
</evidence>
<dbReference type="EMBL" id="OBMM01000009">
    <property type="protein sequence ID" value="SOC30484.1"/>
    <property type="molecule type" value="Genomic_DNA"/>
</dbReference>
<reference evidence="1 2" key="1">
    <citation type="submission" date="2017-08" db="EMBL/GenBank/DDBJ databases">
        <authorList>
            <person name="de Groot N.N."/>
        </authorList>
    </citation>
    <scope>NUCLEOTIDE SEQUENCE [LARGE SCALE GENOMIC DNA]</scope>
    <source>
        <strain evidence="1 2">USBA 78</strain>
    </source>
</reference>
<name>A0A285U1L7_9PROT</name>
<sequence length="198" mass="22841">MPSQNFHHKLGLLLLSYLQLARQQLHSLDQQNLATLTRTRKDIETLKENISFLEERGPHTLNFIFKNVAKSLPSLRERLLSLKARERGCLEKSRQVVTSINKMFEADLILEDFIFRAAQLTFKPERNYALGSLETLVSHRSEELTSTDADPLEAIDNCHAMIQAAAHLLDAEELRQRKRLEATGNIIRFRDATLHKHF</sequence>